<dbReference type="PROSITE" id="PS50850">
    <property type="entry name" value="MFS"/>
    <property type="match status" value="1"/>
</dbReference>
<feature type="transmembrane region" description="Helical" evidence="7">
    <location>
        <begin position="241"/>
        <end position="259"/>
    </location>
</feature>
<dbReference type="PANTHER" id="PTHR43124">
    <property type="entry name" value="PURINE EFFLUX PUMP PBUE"/>
    <property type="match status" value="1"/>
</dbReference>
<evidence type="ECO:0000256" key="4">
    <source>
        <dbReference type="ARBA" id="ARBA00022692"/>
    </source>
</evidence>
<evidence type="ECO:0000313" key="10">
    <source>
        <dbReference type="Proteomes" id="UP000050920"/>
    </source>
</evidence>
<evidence type="ECO:0000256" key="7">
    <source>
        <dbReference type="SAM" id="Phobius"/>
    </source>
</evidence>
<feature type="transmembrane region" description="Helical" evidence="7">
    <location>
        <begin position="365"/>
        <end position="388"/>
    </location>
</feature>
<evidence type="ECO:0000256" key="3">
    <source>
        <dbReference type="ARBA" id="ARBA00022475"/>
    </source>
</evidence>
<feature type="transmembrane region" description="Helical" evidence="7">
    <location>
        <begin position="296"/>
        <end position="320"/>
    </location>
</feature>
<keyword evidence="5 7" id="KW-1133">Transmembrane helix</keyword>
<dbReference type="GO" id="GO:0005886">
    <property type="term" value="C:plasma membrane"/>
    <property type="evidence" value="ECO:0007669"/>
    <property type="project" value="UniProtKB-SubCell"/>
</dbReference>
<evidence type="ECO:0000256" key="5">
    <source>
        <dbReference type="ARBA" id="ARBA00022989"/>
    </source>
</evidence>
<sequence>MSKKVNATWTLLALAISAFAIGSTEFISVGLMPLLVANFHITLAQAGLTVSVYALGIMVGAPVMTLLTGRMNRHRLMLLIMSLFIIGNLLAALAPTFTVLLVGRVVAAVAHGICMTVASVIAADVVAPEKRASAIAVMFTGLTVATVTGVPLGTMIGQLGGWRWSFIFISAIGVIGLLANYWLVPRNLPLPAPATARGIGRILTDPQLLLALLVTALGYGGTFVAYTYLSPLLENAMGWSASAVVVILVVYGLMVALGNTLGGRWANQRPLVALFKMFVGLLITLLVLTVTAHSHWLGLFTVLAMGIFAFMNVPGLQLYIVQLAEQHTPQDITMASALNISAFNIGIALGSGIGGQVTTSLGLTWTPLFGALMVLVSLGLLAGLIWLARPVAVNSKD</sequence>
<feature type="transmembrane region" description="Helical" evidence="7">
    <location>
        <begin position="44"/>
        <end position="64"/>
    </location>
</feature>
<keyword evidence="10" id="KW-1185">Reference proteome</keyword>
<dbReference type="Pfam" id="PF07690">
    <property type="entry name" value="MFS_1"/>
    <property type="match status" value="1"/>
</dbReference>
<dbReference type="InterPro" id="IPR011701">
    <property type="entry name" value="MFS"/>
</dbReference>
<keyword evidence="2" id="KW-0813">Transport</keyword>
<comment type="caution">
    <text evidence="9">The sequence shown here is derived from an EMBL/GenBank/DDBJ whole genome shotgun (WGS) entry which is preliminary data.</text>
</comment>
<dbReference type="AlphaFoldDB" id="A0A0R2NQV5"/>
<feature type="transmembrane region" description="Helical" evidence="7">
    <location>
        <begin position="271"/>
        <end position="290"/>
    </location>
</feature>
<protein>
    <submittedName>
        <fullName evidence="9">Major facilitator family transporter</fullName>
    </submittedName>
</protein>
<dbReference type="Proteomes" id="UP000050920">
    <property type="component" value="Unassembled WGS sequence"/>
</dbReference>
<keyword evidence="6 7" id="KW-0472">Membrane</keyword>
<feature type="transmembrane region" description="Helical" evidence="7">
    <location>
        <begin position="332"/>
        <end position="353"/>
    </location>
</feature>
<dbReference type="EMBL" id="AYGX02000055">
    <property type="protein sequence ID" value="KRO28037.1"/>
    <property type="molecule type" value="Genomic_DNA"/>
</dbReference>
<dbReference type="InterPro" id="IPR036259">
    <property type="entry name" value="MFS_trans_sf"/>
</dbReference>
<gene>
    <name evidence="9" type="ORF">DY78_GL002714</name>
</gene>
<reference evidence="9 10" key="1">
    <citation type="journal article" date="2015" name="Genome Announc.">
        <title>Expanding the biotechnology potential of lactobacilli through comparative genomics of 213 strains and associated genera.</title>
        <authorList>
            <person name="Sun Z."/>
            <person name="Harris H.M."/>
            <person name="McCann A."/>
            <person name="Guo C."/>
            <person name="Argimon S."/>
            <person name="Zhang W."/>
            <person name="Yang X."/>
            <person name="Jeffery I.B."/>
            <person name="Cooney J.C."/>
            <person name="Kagawa T.F."/>
            <person name="Liu W."/>
            <person name="Song Y."/>
            <person name="Salvetti E."/>
            <person name="Wrobel A."/>
            <person name="Rasinkangas P."/>
            <person name="Parkhill J."/>
            <person name="Rea M.C."/>
            <person name="O'Sullivan O."/>
            <person name="Ritari J."/>
            <person name="Douillard F.P."/>
            <person name="Paul Ross R."/>
            <person name="Yang R."/>
            <person name="Briner A.E."/>
            <person name="Felis G.E."/>
            <person name="de Vos W.M."/>
            <person name="Barrangou R."/>
            <person name="Klaenhammer T.R."/>
            <person name="Caufield P.W."/>
            <person name="Cui Y."/>
            <person name="Zhang H."/>
            <person name="O'Toole P.W."/>
        </authorList>
    </citation>
    <scope>NUCLEOTIDE SEQUENCE [LARGE SCALE GENOMIC DNA]</scope>
    <source>
        <strain evidence="9 10">DSM 21115</strain>
    </source>
</reference>
<organism evidence="9 10">
    <name type="scientific">Lactiplantibacillus fabifermentans DSM 21115</name>
    <dbReference type="NCBI Taxonomy" id="1413187"/>
    <lineage>
        <taxon>Bacteria</taxon>
        <taxon>Bacillati</taxon>
        <taxon>Bacillota</taxon>
        <taxon>Bacilli</taxon>
        <taxon>Lactobacillales</taxon>
        <taxon>Lactobacillaceae</taxon>
        <taxon>Lactiplantibacillus</taxon>
    </lineage>
</organism>
<dbReference type="PANTHER" id="PTHR43124:SF8">
    <property type="entry name" value="INNER MEMBRANE TRANSPORT PROTEIN YDHP"/>
    <property type="match status" value="1"/>
</dbReference>
<dbReference type="CDD" id="cd17324">
    <property type="entry name" value="MFS_NepI_like"/>
    <property type="match status" value="1"/>
</dbReference>
<feature type="transmembrane region" description="Helical" evidence="7">
    <location>
        <begin position="76"/>
        <end position="102"/>
    </location>
</feature>
<feature type="transmembrane region" description="Helical" evidence="7">
    <location>
        <begin position="134"/>
        <end position="156"/>
    </location>
</feature>
<keyword evidence="3" id="KW-1003">Cell membrane</keyword>
<dbReference type="Gene3D" id="1.20.1250.20">
    <property type="entry name" value="MFS general substrate transporter like domains"/>
    <property type="match status" value="1"/>
</dbReference>
<dbReference type="RefSeq" id="WP_024625950.1">
    <property type="nucleotide sequence ID" value="NZ_AYGX02000055.1"/>
</dbReference>
<feature type="transmembrane region" description="Helical" evidence="7">
    <location>
        <begin position="208"/>
        <end position="229"/>
    </location>
</feature>
<evidence type="ECO:0000256" key="1">
    <source>
        <dbReference type="ARBA" id="ARBA00004651"/>
    </source>
</evidence>
<evidence type="ECO:0000259" key="8">
    <source>
        <dbReference type="PROSITE" id="PS50850"/>
    </source>
</evidence>
<comment type="subcellular location">
    <subcellularLocation>
        <location evidence="1">Cell membrane</location>
        <topology evidence="1">Multi-pass membrane protein</topology>
    </subcellularLocation>
</comment>
<feature type="transmembrane region" description="Helical" evidence="7">
    <location>
        <begin position="162"/>
        <end position="183"/>
    </location>
</feature>
<proteinExistence type="predicted"/>
<evidence type="ECO:0000256" key="2">
    <source>
        <dbReference type="ARBA" id="ARBA00022448"/>
    </source>
</evidence>
<dbReference type="GO" id="GO:0022857">
    <property type="term" value="F:transmembrane transporter activity"/>
    <property type="evidence" value="ECO:0007669"/>
    <property type="project" value="InterPro"/>
</dbReference>
<evidence type="ECO:0000313" key="9">
    <source>
        <dbReference type="EMBL" id="KRO28037.1"/>
    </source>
</evidence>
<keyword evidence="4 7" id="KW-0812">Transmembrane</keyword>
<dbReference type="InterPro" id="IPR050189">
    <property type="entry name" value="MFS_Efflux_Transporters"/>
</dbReference>
<dbReference type="InterPro" id="IPR020846">
    <property type="entry name" value="MFS_dom"/>
</dbReference>
<evidence type="ECO:0000256" key="6">
    <source>
        <dbReference type="ARBA" id="ARBA00023136"/>
    </source>
</evidence>
<feature type="domain" description="Major facilitator superfamily (MFS) profile" evidence="8">
    <location>
        <begin position="10"/>
        <end position="391"/>
    </location>
</feature>
<accession>A0A0R2NQV5</accession>
<dbReference type="SUPFAM" id="SSF103473">
    <property type="entry name" value="MFS general substrate transporter"/>
    <property type="match status" value="1"/>
</dbReference>
<name>A0A0R2NQV5_9LACO</name>
<feature type="transmembrane region" description="Helical" evidence="7">
    <location>
        <begin position="108"/>
        <end position="127"/>
    </location>
</feature>